<name>A0ABP8H0I8_9BACT</name>
<sequence>MEKQMKPLTRPMETAVKLTAVKEHKTRDVVAFEEGYLLELQEKARNYRRFTERGGYQGF</sequence>
<dbReference type="EMBL" id="BAABGY010000007">
    <property type="protein sequence ID" value="GAA4332666.1"/>
    <property type="molecule type" value="Genomic_DNA"/>
</dbReference>
<dbReference type="Proteomes" id="UP001501725">
    <property type="component" value="Unassembled WGS sequence"/>
</dbReference>
<accession>A0ABP8H0I8</accession>
<reference evidence="2" key="1">
    <citation type="journal article" date="2019" name="Int. J. Syst. Evol. Microbiol.">
        <title>The Global Catalogue of Microorganisms (GCM) 10K type strain sequencing project: providing services to taxonomists for standard genome sequencing and annotation.</title>
        <authorList>
            <consortium name="The Broad Institute Genomics Platform"/>
            <consortium name="The Broad Institute Genome Sequencing Center for Infectious Disease"/>
            <person name="Wu L."/>
            <person name="Ma J."/>
        </authorList>
    </citation>
    <scope>NUCLEOTIDE SEQUENCE [LARGE SCALE GENOMIC DNA]</scope>
    <source>
        <strain evidence="2">JCM 17919</strain>
    </source>
</reference>
<comment type="caution">
    <text evidence="1">The sequence shown here is derived from an EMBL/GenBank/DDBJ whole genome shotgun (WGS) entry which is preliminary data.</text>
</comment>
<gene>
    <name evidence="1" type="ORF">GCM10023184_25420</name>
</gene>
<dbReference type="RefSeq" id="WP_345256124.1">
    <property type="nucleotide sequence ID" value="NZ_BAABGY010000007.1"/>
</dbReference>
<organism evidence="1 2">
    <name type="scientific">Flaviaesturariibacter amylovorans</name>
    <dbReference type="NCBI Taxonomy" id="1084520"/>
    <lineage>
        <taxon>Bacteria</taxon>
        <taxon>Pseudomonadati</taxon>
        <taxon>Bacteroidota</taxon>
        <taxon>Chitinophagia</taxon>
        <taxon>Chitinophagales</taxon>
        <taxon>Chitinophagaceae</taxon>
        <taxon>Flaviaestuariibacter</taxon>
    </lineage>
</organism>
<protein>
    <submittedName>
        <fullName evidence="1">Uncharacterized protein</fullName>
    </submittedName>
</protein>
<evidence type="ECO:0000313" key="2">
    <source>
        <dbReference type="Proteomes" id="UP001501725"/>
    </source>
</evidence>
<keyword evidence="2" id="KW-1185">Reference proteome</keyword>
<evidence type="ECO:0000313" key="1">
    <source>
        <dbReference type="EMBL" id="GAA4332666.1"/>
    </source>
</evidence>
<proteinExistence type="predicted"/>